<reference evidence="2 3" key="1">
    <citation type="submission" date="2019-05" db="EMBL/GenBank/DDBJ databases">
        <title>Another draft genome of Portunus trituberculatus and its Hox gene families provides insights of decapod evolution.</title>
        <authorList>
            <person name="Jeong J.-H."/>
            <person name="Song I."/>
            <person name="Kim S."/>
            <person name="Choi T."/>
            <person name="Kim D."/>
            <person name="Ryu S."/>
            <person name="Kim W."/>
        </authorList>
    </citation>
    <scope>NUCLEOTIDE SEQUENCE [LARGE SCALE GENOMIC DNA]</scope>
    <source>
        <tissue evidence="2">Muscle</tissue>
    </source>
</reference>
<accession>A0A5B7I8D8</accession>
<organism evidence="2 3">
    <name type="scientific">Portunus trituberculatus</name>
    <name type="common">Swimming crab</name>
    <name type="synonym">Neptunus trituberculatus</name>
    <dbReference type="NCBI Taxonomy" id="210409"/>
    <lineage>
        <taxon>Eukaryota</taxon>
        <taxon>Metazoa</taxon>
        <taxon>Ecdysozoa</taxon>
        <taxon>Arthropoda</taxon>
        <taxon>Crustacea</taxon>
        <taxon>Multicrustacea</taxon>
        <taxon>Malacostraca</taxon>
        <taxon>Eumalacostraca</taxon>
        <taxon>Eucarida</taxon>
        <taxon>Decapoda</taxon>
        <taxon>Pleocyemata</taxon>
        <taxon>Brachyura</taxon>
        <taxon>Eubrachyura</taxon>
        <taxon>Portunoidea</taxon>
        <taxon>Portunidae</taxon>
        <taxon>Portuninae</taxon>
        <taxon>Portunus</taxon>
    </lineage>
</organism>
<evidence type="ECO:0000313" key="3">
    <source>
        <dbReference type="Proteomes" id="UP000324222"/>
    </source>
</evidence>
<name>A0A5B7I8D8_PORTR</name>
<gene>
    <name evidence="2" type="ORF">E2C01_071507</name>
</gene>
<feature type="region of interest" description="Disordered" evidence="1">
    <location>
        <begin position="1"/>
        <end position="62"/>
    </location>
</feature>
<keyword evidence="3" id="KW-1185">Reference proteome</keyword>
<feature type="compositionally biased region" description="Gly residues" evidence="1">
    <location>
        <begin position="1"/>
        <end position="13"/>
    </location>
</feature>
<dbReference type="EMBL" id="VSRR010044915">
    <property type="protein sequence ID" value="MPC77064.1"/>
    <property type="molecule type" value="Genomic_DNA"/>
</dbReference>
<protein>
    <submittedName>
        <fullName evidence="2">Uncharacterized protein</fullName>
    </submittedName>
</protein>
<comment type="caution">
    <text evidence="2">The sequence shown here is derived from an EMBL/GenBank/DDBJ whole genome shotgun (WGS) entry which is preliminary data.</text>
</comment>
<evidence type="ECO:0000313" key="2">
    <source>
        <dbReference type="EMBL" id="MPC77064.1"/>
    </source>
</evidence>
<sequence>MSIGGRSGTGETPGGLTHVTPLTGLPKNTTFGLGQFGGQLLEEEEEEERGEIGGGRFDTRDF</sequence>
<dbReference type="AlphaFoldDB" id="A0A5B7I8D8"/>
<evidence type="ECO:0000256" key="1">
    <source>
        <dbReference type="SAM" id="MobiDB-lite"/>
    </source>
</evidence>
<proteinExistence type="predicted"/>
<dbReference type="Proteomes" id="UP000324222">
    <property type="component" value="Unassembled WGS sequence"/>
</dbReference>